<dbReference type="Pfam" id="PF12251">
    <property type="entry name" value="SNAPC3"/>
    <property type="match status" value="1"/>
</dbReference>
<evidence type="ECO:0000256" key="4">
    <source>
        <dbReference type="ARBA" id="ARBA00023125"/>
    </source>
</evidence>
<evidence type="ECO:0000256" key="5">
    <source>
        <dbReference type="ARBA" id="ARBA00023163"/>
    </source>
</evidence>
<gene>
    <name evidence="7" type="ORF">Acr_00g0098710</name>
</gene>
<dbReference type="GO" id="GO:0003681">
    <property type="term" value="F:bent DNA binding"/>
    <property type="evidence" value="ECO:0007669"/>
    <property type="project" value="TreeGrafter"/>
</dbReference>
<dbReference type="GO" id="GO:0005634">
    <property type="term" value="C:nucleus"/>
    <property type="evidence" value="ECO:0007669"/>
    <property type="project" value="UniProtKB-SubCell"/>
</dbReference>
<keyword evidence="8" id="KW-1185">Reference proteome</keyword>
<proteinExistence type="inferred from homology"/>
<evidence type="ECO:0000256" key="3">
    <source>
        <dbReference type="ARBA" id="ARBA00023015"/>
    </source>
</evidence>
<evidence type="ECO:0000256" key="1">
    <source>
        <dbReference type="ARBA" id="ARBA00004123"/>
    </source>
</evidence>
<sequence length="196" mass="23067">MNKAGQQDPSGYFLIEEVFFNDLRDPSAIDYSKPILDWLKNSKDEALKKWECIVSGEMKQKQKALLGSASISHLPQFKAVDMDKMRFCDLRFRLGAGYLYCHQGDCKHVIVVRDMRLIHPEDVQNRATYPITTFQLKLRFRKCSVCKIYRAEKVTVDDKWAPMNPCYFCKNCYYMLHYANGALLYDEFSVYDYHHE</sequence>
<dbReference type="GO" id="GO:0001006">
    <property type="term" value="F:RNA polymerase III type 3 promoter sequence-specific DNA binding"/>
    <property type="evidence" value="ECO:0007669"/>
    <property type="project" value="TreeGrafter"/>
</dbReference>
<dbReference type="Proteomes" id="UP000585474">
    <property type="component" value="Unassembled WGS sequence"/>
</dbReference>
<protein>
    <submittedName>
        <fullName evidence="7">snRNA activating complex family protein</fullName>
    </submittedName>
</protein>
<accession>A0A7J0E0H6</accession>
<dbReference type="PANTHER" id="PTHR13421:SF16">
    <property type="entry name" value="SNRNA-ACTIVATING PROTEIN COMPLEX SUBUNIT 3"/>
    <property type="match status" value="1"/>
</dbReference>
<reference evidence="8" key="1">
    <citation type="submission" date="2019-07" db="EMBL/GenBank/DDBJ databases">
        <title>De Novo Assembly of kiwifruit Actinidia rufa.</title>
        <authorList>
            <person name="Sugita-Konishi S."/>
            <person name="Sato K."/>
            <person name="Mori E."/>
            <person name="Abe Y."/>
            <person name="Kisaki G."/>
            <person name="Hamano K."/>
            <person name="Suezawa K."/>
            <person name="Otani M."/>
            <person name="Fukuda T."/>
            <person name="Manabe T."/>
            <person name="Gomi K."/>
            <person name="Tabuchi M."/>
            <person name="Akimitsu K."/>
            <person name="Kataoka I."/>
        </authorList>
    </citation>
    <scope>NUCLEOTIDE SEQUENCE [LARGE SCALE GENOMIC DNA]</scope>
    <source>
        <strain evidence="8">cv. Fuchu</strain>
    </source>
</reference>
<dbReference type="GO" id="GO:0001046">
    <property type="term" value="F:core promoter sequence-specific DNA binding"/>
    <property type="evidence" value="ECO:0007669"/>
    <property type="project" value="TreeGrafter"/>
</dbReference>
<comment type="caution">
    <text evidence="7">The sequence shown here is derived from an EMBL/GenBank/DDBJ whole genome shotgun (WGS) entry which is preliminary data.</text>
</comment>
<keyword evidence="3" id="KW-0805">Transcription regulation</keyword>
<dbReference type="PANTHER" id="PTHR13421">
    <property type="entry name" value="SNRNA-ACTIVATING PROTEIN COMPLEX SUBUNIT 3"/>
    <property type="match status" value="1"/>
</dbReference>
<comment type="similarity">
    <text evidence="2">Belongs to the SNAPC3/SRD2 family.</text>
</comment>
<dbReference type="InterPro" id="IPR022042">
    <property type="entry name" value="snRNA-activating_su3"/>
</dbReference>
<comment type="subcellular location">
    <subcellularLocation>
        <location evidence="1">Nucleus</location>
    </subcellularLocation>
</comment>
<evidence type="ECO:0000256" key="6">
    <source>
        <dbReference type="ARBA" id="ARBA00023242"/>
    </source>
</evidence>
<dbReference type="GO" id="GO:0042795">
    <property type="term" value="P:snRNA transcription by RNA polymerase II"/>
    <property type="evidence" value="ECO:0007669"/>
    <property type="project" value="TreeGrafter"/>
</dbReference>
<dbReference type="GO" id="GO:0019185">
    <property type="term" value="C:snRNA-activating protein complex"/>
    <property type="evidence" value="ECO:0007669"/>
    <property type="project" value="TreeGrafter"/>
</dbReference>
<evidence type="ECO:0000256" key="2">
    <source>
        <dbReference type="ARBA" id="ARBA00010410"/>
    </source>
</evidence>
<keyword evidence="6" id="KW-0539">Nucleus</keyword>
<keyword evidence="4" id="KW-0238">DNA-binding</keyword>
<dbReference type="OrthoDB" id="46583at2759"/>
<dbReference type="GO" id="GO:0000978">
    <property type="term" value="F:RNA polymerase II cis-regulatory region sequence-specific DNA binding"/>
    <property type="evidence" value="ECO:0007669"/>
    <property type="project" value="TreeGrafter"/>
</dbReference>
<name>A0A7J0E0H6_9ERIC</name>
<organism evidence="7 8">
    <name type="scientific">Actinidia rufa</name>
    <dbReference type="NCBI Taxonomy" id="165716"/>
    <lineage>
        <taxon>Eukaryota</taxon>
        <taxon>Viridiplantae</taxon>
        <taxon>Streptophyta</taxon>
        <taxon>Embryophyta</taxon>
        <taxon>Tracheophyta</taxon>
        <taxon>Spermatophyta</taxon>
        <taxon>Magnoliopsida</taxon>
        <taxon>eudicotyledons</taxon>
        <taxon>Gunneridae</taxon>
        <taxon>Pentapetalae</taxon>
        <taxon>asterids</taxon>
        <taxon>Ericales</taxon>
        <taxon>Actinidiaceae</taxon>
        <taxon>Actinidia</taxon>
    </lineage>
</organism>
<evidence type="ECO:0000313" key="7">
    <source>
        <dbReference type="EMBL" id="GFS45872.1"/>
    </source>
</evidence>
<evidence type="ECO:0000313" key="8">
    <source>
        <dbReference type="Proteomes" id="UP000585474"/>
    </source>
</evidence>
<dbReference type="EMBL" id="BJWL01000455">
    <property type="protein sequence ID" value="GFS45872.1"/>
    <property type="molecule type" value="Genomic_DNA"/>
</dbReference>
<keyword evidence="5" id="KW-0804">Transcription</keyword>
<dbReference type="GO" id="GO:0042796">
    <property type="term" value="P:snRNA transcription by RNA polymerase III"/>
    <property type="evidence" value="ECO:0007669"/>
    <property type="project" value="TreeGrafter"/>
</dbReference>
<dbReference type="AlphaFoldDB" id="A0A7J0E0H6"/>